<protein>
    <submittedName>
        <fullName evidence="1">Uncharacterized protein</fullName>
    </submittedName>
</protein>
<reference evidence="1" key="1">
    <citation type="submission" date="2013-12" db="EMBL/GenBank/DDBJ databases">
        <title>Isolation and characterization of two novel temperate phages for facultative methylotroph Raoultella.</title>
        <authorList>
            <person name="Zamani I."/>
            <person name="Bouzari M."/>
            <person name="Emtiazi G."/>
            <person name="Ghasemi S.M."/>
            <person name="Chang H.-I."/>
        </authorList>
    </citation>
    <scope>NUCLEOTIDE SEQUENCE</scope>
    <source>
        <strain evidence="1">ISF6</strain>
    </source>
</reference>
<organism evidence="1">
    <name type="scientific">Raoultella phage vB_RorM-ISF6</name>
    <dbReference type="NCBI Taxonomy" id="1470464"/>
    <lineage>
        <taxon>Viruses</taxon>
        <taxon>Duplodnaviria</taxon>
        <taxon>Heunggongvirae</taxon>
        <taxon>Uroviricota</taxon>
        <taxon>Caudoviricetes</taxon>
    </lineage>
</organism>
<accession>X2EXD3</accession>
<evidence type="ECO:0000313" key="1">
    <source>
        <dbReference type="EMBL" id="AHM63673.1"/>
    </source>
</evidence>
<dbReference type="EMBL" id="KF964564">
    <property type="protein sequence ID" value="AHM63673.1"/>
    <property type="molecule type" value="Genomic_DNA"/>
</dbReference>
<proteinExistence type="predicted"/>
<sequence>MVPAGGFNTRRLYAKSVARRGLNVSHISASSLRITVGRIVANISSVKLCASSIHATDAFSNDLISSILRAIP</sequence>
<name>X2EXD3_9CAUD</name>